<dbReference type="AlphaFoldDB" id="A0A5B0E1F8"/>
<dbReference type="GO" id="GO:0003700">
    <property type="term" value="F:DNA-binding transcription factor activity"/>
    <property type="evidence" value="ECO:0007669"/>
    <property type="project" value="InterPro"/>
</dbReference>
<sequence length="229" mass="25425">MSQANSTIVKPVGKTIKHRTISSAVADQLRQQIVAGELKAGMQLRQDTLAATYGVSRIPVREALMQLESEGLVKIAPHRGAVVSALSVDELEEVFSLRLLLEPRLLKSSAPHLTVDDYRNLDLLLAEYSHNLDVNNVQLWGELNTKLHMLLYSHAAQPRSSAIILNLLQESDRHTRLQLMLPGAIARARDEHGQIVELCRSGKIKEACILLKAHIEYSGRSLAEYLGSR</sequence>
<keyword evidence="2" id="KW-0238">DNA-binding</keyword>
<dbReference type="Proteomes" id="UP000324738">
    <property type="component" value="Unassembled WGS sequence"/>
</dbReference>
<dbReference type="InterPro" id="IPR036390">
    <property type="entry name" value="WH_DNA-bd_sf"/>
</dbReference>
<dbReference type="RefSeq" id="WP_149298246.1">
    <property type="nucleotide sequence ID" value="NZ_VTWH01000001.1"/>
</dbReference>
<dbReference type="PANTHER" id="PTHR43537">
    <property type="entry name" value="TRANSCRIPTIONAL REGULATOR, GNTR FAMILY"/>
    <property type="match status" value="1"/>
</dbReference>
<dbReference type="InterPro" id="IPR000524">
    <property type="entry name" value="Tscrpt_reg_HTH_GntR"/>
</dbReference>
<dbReference type="SMART" id="SM00345">
    <property type="entry name" value="HTH_GNTR"/>
    <property type="match status" value="1"/>
</dbReference>
<comment type="caution">
    <text evidence="5">The sequence shown here is derived from an EMBL/GenBank/DDBJ whole genome shotgun (WGS) entry which is preliminary data.</text>
</comment>
<keyword evidence="1" id="KW-0805">Transcription regulation</keyword>
<protein>
    <submittedName>
        <fullName evidence="5">GntR family transcriptional regulator</fullName>
    </submittedName>
</protein>
<dbReference type="GO" id="GO:0003677">
    <property type="term" value="F:DNA binding"/>
    <property type="evidence" value="ECO:0007669"/>
    <property type="project" value="UniProtKB-KW"/>
</dbReference>
<dbReference type="Gene3D" id="1.20.120.530">
    <property type="entry name" value="GntR ligand-binding domain-like"/>
    <property type="match status" value="1"/>
</dbReference>
<dbReference type="PANTHER" id="PTHR43537:SF41">
    <property type="entry name" value="TRANSCRIPTIONAL REGULATORY PROTEIN"/>
    <property type="match status" value="1"/>
</dbReference>
<dbReference type="EMBL" id="VTWH01000001">
    <property type="protein sequence ID" value="KAA0972488.1"/>
    <property type="molecule type" value="Genomic_DNA"/>
</dbReference>
<dbReference type="Pfam" id="PF00392">
    <property type="entry name" value="GntR"/>
    <property type="match status" value="1"/>
</dbReference>
<evidence type="ECO:0000259" key="4">
    <source>
        <dbReference type="PROSITE" id="PS50949"/>
    </source>
</evidence>
<dbReference type="InterPro" id="IPR036388">
    <property type="entry name" value="WH-like_DNA-bd_sf"/>
</dbReference>
<evidence type="ECO:0000256" key="2">
    <source>
        <dbReference type="ARBA" id="ARBA00023125"/>
    </source>
</evidence>
<dbReference type="InterPro" id="IPR008920">
    <property type="entry name" value="TF_FadR/GntR_C"/>
</dbReference>
<keyword evidence="3" id="KW-0804">Transcription</keyword>
<gene>
    <name evidence="5" type="ORF">FPY71_05215</name>
</gene>
<dbReference type="OrthoDB" id="9788098at2"/>
<dbReference type="CDD" id="cd07377">
    <property type="entry name" value="WHTH_GntR"/>
    <property type="match status" value="1"/>
</dbReference>
<accession>A0A5B0E1F8</accession>
<evidence type="ECO:0000313" key="5">
    <source>
        <dbReference type="EMBL" id="KAA0972488.1"/>
    </source>
</evidence>
<feature type="domain" description="HTH gntR-type" evidence="4">
    <location>
        <begin position="19"/>
        <end position="86"/>
    </location>
</feature>
<evidence type="ECO:0000256" key="3">
    <source>
        <dbReference type="ARBA" id="ARBA00023163"/>
    </source>
</evidence>
<dbReference type="PRINTS" id="PR00035">
    <property type="entry name" value="HTHGNTR"/>
</dbReference>
<keyword evidence="6" id="KW-1185">Reference proteome</keyword>
<dbReference type="InterPro" id="IPR011711">
    <property type="entry name" value="GntR_C"/>
</dbReference>
<proteinExistence type="predicted"/>
<dbReference type="SUPFAM" id="SSF48008">
    <property type="entry name" value="GntR ligand-binding domain-like"/>
    <property type="match status" value="1"/>
</dbReference>
<name>A0A5B0E1F8_9HYPH</name>
<dbReference type="SUPFAM" id="SSF46785">
    <property type="entry name" value="Winged helix' DNA-binding domain"/>
    <property type="match status" value="1"/>
</dbReference>
<dbReference type="PROSITE" id="PS50949">
    <property type="entry name" value="HTH_GNTR"/>
    <property type="match status" value="1"/>
</dbReference>
<dbReference type="SMART" id="SM00895">
    <property type="entry name" value="FCD"/>
    <property type="match status" value="1"/>
</dbReference>
<evidence type="ECO:0000256" key="1">
    <source>
        <dbReference type="ARBA" id="ARBA00023015"/>
    </source>
</evidence>
<dbReference type="Pfam" id="PF07729">
    <property type="entry name" value="FCD"/>
    <property type="match status" value="1"/>
</dbReference>
<evidence type="ECO:0000313" key="6">
    <source>
        <dbReference type="Proteomes" id="UP000324738"/>
    </source>
</evidence>
<reference evidence="5 6" key="1">
    <citation type="submission" date="2019-08" db="EMBL/GenBank/DDBJ databases">
        <title>Aureimonas fodiniaquatilis sp. nov., isolated from a coal mine wastewater.</title>
        <authorList>
            <person name="Kim W."/>
        </authorList>
    </citation>
    <scope>NUCLEOTIDE SEQUENCE [LARGE SCALE GENOMIC DNA]</scope>
    <source>
        <strain evidence="5 6">CAU 1482</strain>
    </source>
</reference>
<organism evidence="5 6">
    <name type="scientific">Aureimonas fodinaquatilis</name>
    <dbReference type="NCBI Taxonomy" id="2565783"/>
    <lineage>
        <taxon>Bacteria</taxon>
        <taxon>Pseudomonadati</taxon>
        <taxon>Pseudomonadota</taxon>
        <taxon>Alphaproteobacteria</taxon>
        <taxon>Hyphomicrobiales</taxon>
        <taxon>Aurantimonadaceae</taxon>
        <taxon>Aureimonas</taxon>
    </lineage>
</organism>
<dbReference type="Gene3D" id="1.10.10.10">
    <property type="entry name" value="Winged helix-like DNA-binding domain superfamily/Winged helix DNA-binding domain"/>
    <property type="match status" value="1"/>
</dbReference>